<dbReference type="PANTHER" id="PTHR42887:SF2">
    <property type="entry name" value="OS12G0638800 PROTEIN"/>
    <property type="match status" value="1"/>
</dbReference>
<evidence type="ECO:0000259" key="5">
    <source>
        <dbReference type="Pfam" id="PF22780"/>
    </source>
</evidence>
<dbReference type="InterPro" id="IPR055178">
    <property type="entry name" value="RsdA/BaiN/AoA(So)-like_dom"/>
</dbReference>
<evidence type="ECO:0008006" key="8">
    <source>
        <dbReference type="Google" id="ProtNLM"/>
    </source>
</evidence>
<keyword evidence="7" id="KW-1185">Reference proteome</keyword>
<keyword evidence="2" id="KW-0285">Flavoprotein</keyword>
<name>A0A3N5BJ76_9BACL</name>
<sequence length="420" mass="46445">MTTHFDTIIIGGGPSGLMASIASASNGNSTCLIEKNKQLGKKLLISGGGRCNVTNNVPYEEIIKHIPGNGKFLYSPFSIFDNQSIIEFIESNGVPLKEEDHGRMFPVTDKSKDILNVFLNKLSELNVSVQTETTVNSIEYDSETKLYNIITKQQSYQCTHLVISTGGKSVPKTGSTGDGYKFAAQFGHTITELFPTEVPILSDEPFIQSNELKGLSLKGIALSVLDKKGKPVITHEMDMLFTHFGISGPAALRCSQFVYKQQKKQKTKQIKMAIDLFPNKNETELMKEVTNLIAENKNKLIINSLKSILQERFIQLLIDRLNIDIETTGHHLKNEDKIHLVKTLKHFSFSVNGTKSIEDAFVTGGGIKLKEINPKTLESKLQNNLYFSGELLDIHGYTGGYNITSALVTGYVAGYSTTLK</sequence>
<proteinExistence type="predicted"/>
<dbReference type="Gene3D" id="2.40.30.10">
    <property type="entry name" value="Translation factors"/>
    <property type="match status" value="1"/>
</dbReference>
<dbReference type="AlphaFoldDB" id="A0A3N5BJ76"/>
<dbReference type="InterPro" id="IPR057661">
    <property type="entry name" value="RsdA/BaiN/AoA(So)_Rossmann"/>
</dbReference>
<dbReference type="InterPro" id="IPR036188">
    <property type="entry name" value="FAD/NAD-bd_sf"/>
</dbReference>
<keyword evidence="3" id="KW-0274">FAD</keyword>
<dbReference type="SUPFAM" id="SSF51905">
    <property type="entry name" value="FAD/NAD(P)-binding domain"/>
    <property type="match status" value="1"/>
</dbReference>
<dbReference type="Proteomes" id="UP000277108">
    <property type="component" value="Unassembled WGS sequence"/>
</dbReference>
<dbReference type="PRINTS" id="PR00411">
    <property type="entry name" value="PNDRDTASEI"/>
</dbReference>
<dbReference type="RefSeq" id="WP_123807262.1">
    <property type="nucleotide sequence ID" value="NZ_RKRK01000002.1"/>
</dbReference>
<organism evidence="6 7">
    <name type="scientific">Abyssicoccus albus</name>
    <dbReference type="NCBI Taxonomy" id="1817405"/>
    <lineage>
        <taxon>Bacteria</taxon>
        <taxon>Bacillati</taxon>
        <taxon>Bacillota</taxon>
        <taxon>Bacilli</taxon>
        <taxon>Bacillales</taxon>
        <taxon>Abyssicoccaceae</taxon>
    </lineage>
</organism>
<comment type="caution">
    <text evidence="6">The sequence shown here is derived from an EMBL/GenBank/DDBJ whole genome shotgun (WGS) entry which is preliminary data.</text>
</comment>
<dbReference type="Gene3D" id="1.10.8.260">
    <property type="entry name" value="HI0933 insert domain-like"/>
    <property type="match status" value="1"/>
</dbReference>
<dbReference type="OrthoDB" id="9773233at2"/>
<feature type="domain" description="RsdA/BaiN/AoA(So)-like insert" evidence="5">
    <location>
        <begin position="195"/>
        <end position="362"/>
    </location>
</feature>
<dbReference type="PANTHER" id="PTHR42887">
    <property type="entry name" value="OS12G0638800 PROTEIN"/>
    <property type="match status" value="1"/>
</dbReference>
<reference evidence="6 7" key="1">
    <citation type="submission" date="2018-11" db="EMBL/GenBank/DDBJ databases">
        <title>Genomic Encyclopedia of Type Strains, Phase IV (KMG-IV): sequencing the most valuable type-strain genomes for metagenomic binning, comparative biology and taxonomic classification.</title>
        <authorList>
            <person name="Goeker M."/>
        </authorList>
    </citation>
    <scope>NUCLEOTIDE SEQUENCE [LARGE SCALE GENOMIC DNA]</scope>
    <source>
        <strain evidence="6 7">DSM 29158</strain>
    </source>
</reference>
<evidence type="ECO:0000313" key="6">
    <source>
        <dbReference type="EMBL" id="RPF57673.1"/>
    </source>
</evidence>
<protein>
    <recommendedName>
        <fullName evidence="8">NAD(P)/FAD-dependent oxidoreductase</fullName>
    </recommendedName>
</protein>
<feature type="domain" description="RsdA/BaiN/AoA(So)-like Rossmann fold-like" evidence="4">
    <location>
        <begin position="6"/>
        <end position="414"/>
    </location>
</feature>
<evidence type="ECO:0000259" key="4">
    <source>
        <dbReference type="Pfam" id="PF03486"/>
    </source>
</evidence>
<dbReference type="InterPro" id="IPR023166">
    <property type="entry name" value="BaiN-like_dom_sf"/>
</dbReference>
<comment type="cofactor">
    <cofactor evidence="1">
        <name>FAD</name>
        <dbReference type="ChEBI" id="CHEBI:57692"/>
    </cofactor>
</comment>
<dbReference type="EMBL" id="RKRK01000002">
    <property type="protein sequence ID" value="RPF57673.1"/>
    <property type="molecule type" value="Genomic_DNA"/>
</dbReference>
<dbReference type="SUPFAM" id="SSF160996">
    <property type="entry name" value="HI0933 insert domain-like"/>
    <property type="match status" value="1"/>
</dbReference>
<gene>
    <name evidence="6" type="ORF">EDD62_0302</name>
</gene>
<dbReference type="Pfam" id="PF03486">
    <property type="entry name" value="HI0933_like"/>
    <property type="match status" value="1"/>
</dbReference>
<accession>A0A3N5BJ76</accession>
<dbReference type="Pfam" id="PF22780">
    <property type="entry name" value="HI0933_like_1st"/>
    <property type="match status" value="1"/>
</dbReference>
<dbReference type="InterPro" id="IPR004792">
    <property type="entry name" value="BaiN-like"/>
</dbReference>
<evidence type="ECO:0000256" key="2">
    <source>
        <dbReference type="ARBA" id="ARBA00022630"/>
    </source>
</evidence>
<dbReference type="NCBIfam" id="TIGR00275">
    <property type="entry name" value="aminoacetone oxidase family FAD-binding enzyme"/>
    <property type="match status" value="1"/>
</dbReference>
<evidence type="ECO:0000313" key="7">
    <source>
        <dbReference type="Proteomes" id="UP000277108"/>
    </source>
</evidence>
<dbReference type="Gene3D" id="3.50.50.60">
    <property type="entry name" value="FAD/NAD(P)-binding domain"/>
    <property type="match status" value="1"/>
</dbReference>
<evidence type="ECO:0000256" key="3">
    <source>
        <dbReference type="ARBA" id="ARBA00022827"/>
    </source>
</evidence>
<evidence type="ECO:0000256" key="1">
    <source>
        <dbReference type="ARBA" id="ARBA00001974"/>
    </source>
</evidence>